<evidence type="ECO:0000259" key="4">
    <source>
        <dbReference type="Pfam" id="PF14008"/>
    </source>
</evidence>
<accession>A0ABD6A6F9</accession>
<proteinExistence type="predicted"/>
<evidence type="ECO:0000313" key="6">
    <source>
        <dbReference type="EMBL" id="MFC7315746.1"/>
    </source>
</evidence>
<dbReference type="InterPro" id="IPR008963">
    <property type="entry name" value="Purple_acid_Pase-like_N"/>
</dbReference>
<evidence type="ECO:0000259" key="3">
    <source>
        <dbReference type="Pfam" id="PF00149"/>
    </source>
</evidence>
<reference evidence="6 7" key="1">
    <citation type="journal article" date="2019" name="Int. J. Syst. Evol. Microbiol.">
        <title>The Global Catalogue of Microorganisms (GCM) 10K type strain sequencing project: providing services to taxonomists for standard genome sequencing and annotation.</title>
        <authorList>
            <consortium name="The Broad Institute Genomics Platform"/>
            <consortium name="The Broad Institute Genome Sequencing Center for Infectious Disease"/>
            <person name="Wu L."/>
            <person name="Ma J."/>
        </authorList>
    </citation>
    <scope>NUCLEOTIDE SEQUENCE [LARGE SCALE GENOMIC DNA]</scope>
    <source>
        <strain evidence="6 7">PSR21</strain>
    </source>
</reference>
<dbReference type="InterPro" id="IPR015914">
    <property type="entry name" value="PAPs_N"/>
</dbReference>
<feature type="domain" description="Calcineurin-like phosphoesterase" evidence="3">
    <location>
        <begin position="171"/>
        <end position="372"/>
    </location>
</feature>
<comment type="caution">
    <text evidence="6">The sequence shown here is derived from an EMBL/GenBank/DDBJ whole genome shotgun (WGS) entry which is preliminary data.</text>
</comment>
<dbReference type="PANTHER" id="PTHR45867:SF3">
    <property type="entry name" value="ACID PHOSPHATASE TYPE 7"/>
    <property type="match status" value="1"/>
</dbReference>
<gene>
    <name evidence="6" type="ORF">ACFQPE_02915</name>
</gene>
<dbReference type="AlphaFoldDB" id="A0ABD6A6F9"/>
<dbReference type="Pfam" id="PF16656">
    <property type="entry name" value="Pur_ac_phosph_N"/>
    <property type="match status" value="1"/>
</dbReference>
<keyword evidence="6" id="KW-0378">Hydrolase</keyword>
<evidence type="ECO:0000313" key="7">
    <source>
        <dbReference type="Proteomes" id="UP001596547"/>
    </source>
</evidence>
<dbReference type="Gene3D" id="2.60.40.380">
    <property type="entry name" value="Purple acid phosphatase-like, N-terminal"/>
    <property type="match status" value="1"/>
</dbReference>
<dbReference type="SUPFAM" id="SSF49363">
    <property type="entry name" value="Purple acid phosphatase, N-terminal domain"/>
    <property type="match status" value="1"/>
</dbReference>
<dbReference type="RefSeq" id="WP_276305148.1">
    <property type="nucleotide sequence ID" value="NZ_CP119992.1"/>
</dbReference>
<dbReference type="EMBL" id="JBHTBF010000001">
    <property type="protein sequence ID" value="MFC7315746.1"/>
    <property type="molecule type" value="Genomic_DNA"/>
</dbReference>
<dbReference type="GeneID" id="79314721"/>
<dbReference type="Gene3D" id="3.60.21.10">
    <property type="match status" value="1"/>
</dbReference>
<dbReference type="Proteomes" id="UP001596547">
    <property type="component" value="Unassembled WGS sequence"/>
</dbReference>
<sequence length="595" mass="64499">MSDGGSGGGDDGFDRRDLLRGVATVAAGSLAPAFPTSAGVARGAIGGAPTGVHVAYGPDPQRSASVGWTAGGTFDARVEYGERGGDLSAAVEANATVLPGEDLVAYDATIEGLTPDTAYDYRAVVGDERSATFAFRTAPEDGTDFRVSMVADHGIADDRNPAQRADDDGPVRIVDRAREFDPAFHLGVGDIAYANGFPYTWDEYFRAFEDFYATTPFLTVPGNHEKEPGQGFAQYDGRLNRLMPFRDPGLPDLGSKRRWYDFRYGNALFVGLNTSADACGDLARGEEFLPFQDTRCYTDESYLYNERQRAYVEETLEDARDDPAVTWTVVYFHSSLWTDGDHAAREDLRDLWGPLFDEYGVDLVLAGHNHSYERSKPIVGETAGEVGTTYVVNGTGGSGHYGFRHDEPPEWTAFRDSDRYGIVRLSFSERRIEGEYVALDGTVVDSFALAKTADGEPTQLRPGDATREPLAVDGTRSDDGSTWHGGRTNRIRLTASADRPIRLRDRVPAEWTVTGTGDSGPEYVDADGAPDGYQHVYFDVPPTSDADVVYYAEAPEGPGATGEYEFGPAQAREVNGSGWVDVEGTASTERVVGAL</sequence>
<dbReference type="Pfam" id="PF00149">
    <property type="entry name" value="Metallophos"/>
    <property type="match status" value="1"/>
</dbReference>
<feature type="domain" description="Purple acid phosphatase C-terminal" evidence="4">
    <location>
        <begin position="387"/>
        <end position="446"/>
    </location>
</feature>
<protein>
    <submittedName>
        <fullName evidence="6">Purple acid phosphatase family protein</fullName>
        <ecNumber evidence="6">3.1.-.-</ecNumber>
    </submittedName>
</protein>
<dbReference type="SUPFAM" id="SSF56300">
    <property type="entry name" value="Metallo-dependent phosphatases"/>
    <property type="match status" value="1"/>
</dbReference>
<evidence type="ECO:0000259" key="5">
    <source>
        <dbReference type="Pfam" id="PF16656"/>
    </source>
</evidence>
<dbReference type="PROSITE" id="PS51318">
    <property type="entry name" value="TAT"/>
    <property type="match status" value="1"/>
</dbReference>
<feature type="region of interest" description="Disordered" evidence="2">
    <location>
        <begin position="455"/>
        <end position="487"/>
    </location>
</feature>
<evidence type="ECO:0000256" key="1">
    <source>
        <dbReference type="ARBA" id="ARBA00022729"/>
    </source>
</evidence>
<feature type="domain" description="Purple acid phosphatase N-terminal" evidence="5">
    <location>
        <begin position="49"/>
        <end position="137"/>
    </location>
</feature>
<keyword evidence="1" id="KW-0732">Signal</keyword>
<dbReference type="InterPro" id="IPR004843">
    <property type="entry name" value="Calcineurin-like_PHP"/>
</dbReference>
<name>A0ABD6A6F9_9EURY</name>
<dbReference type="EC" id="3.1.-.-" evidence="6"/>
<dbReference type="Pfam" id="PF14008">
    <property type="entry name" value="Metallophos_C"/>
    <property type="match status" value="1"/>
</dbReference>
<dbReference type="PANTHER" id="PTHR45867">
    <property type="entry name" value="PURPLE ACID PHOSPHATASE"/>
    <property type="match status" value="1"/>
</dbReference>
<keyword evidence="7" id="KW-1185">Reference proteome</keyword>
<dbReference type="InterPro" id="IPR025733">
    <property type="entry name" value="PAPs_C"/>
</dbReference>
<dbReference type="InterPro" id="IPR029052">
    <property type="entry name" value="Metallo-depent_PP-like"/>
</dbReference>
<evidence type="ECO:0000256" key="2">
    <source>
        <dbReference type="SAM" id="MobiDB-lite"/>
    </source>
</evidence>
<dbReference type="InterPro" id="IPR006311">
    <property type="entry name" value="TAT_signal"/>
</dbReference>
<dbReference type="GO" id="GO:0016787">
    <property type="term" value="F:hydrolase activity"/>
    <property type="evidence" value="ECO:0007669"/>
    <property type="project" value="UniProtKB-KW"/>
</dbReference>
<organism evidence="6 7">
    <name type="scientific">Halomarina halobia</name>
    <dbReference type="NCBI Taxonomy" id="3033386"/>
    <lineage>
        <taxon>Archaea</taxon>
        <taxon>Methanobacteriati</taxon>
        <taxon>Methanobacteriota</taxon>
        <taxon>Stenosarchaea group</taxon>
        <taxon>Halobacteria</taxon>
        <taxon>Halobacteriales</taxon>
        <taxon>Natronomonadaceae</taxon>
        <taxon>Halomarina</taxon>
    </lineage>
</organism>